<dbReference type="EMBL" id="JAGPYM010000002">
    <property type="protein sequence ID" value="KAH6898099.1"/>
    <property type="molecule type" value="Genomic_DNA"/>
</dbReference>
<dbReference type="OrthoDB" id="1262810at2759"/>
<feature type="compositionally biased region" description="Low complexity" evidence="1">
    <location>
        <begin position="1327"/>
        <end position="1343"/>
    </location>
</feature>
<dbReference type="Pfam" id="PF06985">
    <property type="entry name" value="HET"/>
    <property type="match status" value="1"/>
</dbReference>
<organism evidence="3 4">
    <name type="scientific">Thelonectria olida</name>
    <dbReference type="NCBI Taxonomy" id="1576542"/>
    <lineage>
        <taxon>Eukaryota</taxon>
        <taxon>Fungi</taxon>
        <taxon>Dikarya</taxon>
        <taxon>Ascomycota</taxon>
        <taxon>Pezizomycotina</taxon>
        <taxon>Sordariomycetes</taxon>
        <taxon>Hypocreomycetidae</taxon>
        <taxon>Hypocreales</taxon>
        <taxon>Nectriaceae</taxon>
        <taxon>Thelonectria</taxon>
    </lineage>
</organism>
<evidence type="ECO:0000256" key="1">
    <source>
        <dbReference type="SAM" id="MobiDB-lite"/>
    </source>
</evidence>
<evidence type="ECO:0000259" key="2">
    <source>
        <dbReference type="Pfam" id="PF06985"/>
    </source>
</evidence>
<feature type="region of interest" description="Disordered" evidence="1">
    <location>
        <begin position="1407"/>
        <end position="1427"/>
    </location>
</feature>
<dbReference type="PANTHER" id="PTHR24148">
    <property type="entry name" value="ANKYRIN REPEAT DOMAIN-CONTAINING PROTEIN 39 HOMOLOG-RELATED"/>
    <property type="match status" value="1"/>
</dbReference>
<proteinExistence type="predicted"/>
<gene>
    <name evidence="3" type="ORF">B0T10DRAFT_535063</name>
</gene>
<comment type="caution">
    <text evidence="3">The sequence shown here is derived from an EMBL/GenBank/DDBJ whole genome shotgun (WGS) entry which is preliminary data.</text>
</comment>
<dbReference type="Proteomes" id="UP000777438">
    <property type="component" value="Unassembled WGS sequence"/>
</dbReference>
<sequence length="2042" mass="230919">MRLKKYLGRCAYFQASASSRAFSAERISRLVRLGNTLATSQAASRRKSTKAGVHGSAECIGEKGIGFKSVFKVASVVYISSGNFSFKFDSSEPIGMIAPIWSHFPEPTSRGLTSFYLVLSGGQQEENIDLKSDGSLVPIHDGTSALEYVIVKHRASNLPEAKARPGRTETEVILAFPVILTSTQPVFAFLPIRDYGLHFALHGDFLLTASREEIEDVPWNSAVRDASADAFVGAIDHLTSSPLQYSWPQYLPQRECSGFFQPLRDMIFCQLAEKLVLESQGGTRVKASQLKYVPEEFSDDLGEPFTLSTNTENIYVSSQYSGWTAGSLSSLRIQTLDGSGFLEDLGWLVANQPERFQRRPTGWQSQISKVLVRLATETEHKRQLQSMNIIPLQNGDWLSANSGPIYFGTDMTDMKDHNVDFPIVDIAAEQDSCWRSLLVQLGVRSSPQTADVCQHIIERHSSNTFDPEQVKKEELCADAAFLFQASFHPTPGARLWVATTGDGRAEASSCHTHGMAAPRGVTGKIMCHLEESYPFLHEDYMKPYLKPFDPLKARSWLGWLQRCFRISTEPRLYSVEPGILGRLTLSEEFRFLFRTYDSSDAKYSALLENHPTLSSEIANKAIRTQIQLMKVSCHQGQSKFTRSIELQNTSLPMIDKFVDHWLYIPTLTLRDPEDSRWTFLKFFGVEVNQSMQLQNPHKETVAYIYRRIQVDEAFTTQKLIYTIAGSPKSSPNIRWLGLKECVEQDYNIAFEYRDSKSLFQDLLGTGLDSIERLVEKATKITNKMSRGGILQNFTRLNRALATLSTQDAEKYVKPLHDHNQKGIFPILQGPGDHDDDREYDTLDILNPAFPPWFIADRHHLRESFVGHLKILAFEPEEVDAIEALLNVLGLNHRRLSALIRVETFPSGRPKTHRDRTIALREKAPFISALIPKSRQDRDKEVTQLHRLDVNLCASIVCRYKLSYGGRVFHGTDGQTEVTVSVKDDRLQIFMTRYSISSSLLPPKLVNSIADLYGIVKSHRALVQFALSENNHDRLGDIFQSEGIYVTDSLYQGQYAALWRDEFEDVKNDDFEESDEDKIMSEFNQIPRNIISSNTENPDDRRLPLQFFKWSERILFRQTTSDPTLDHRTILRQEPVHAQYLAEVLTSMLLQHHVGKVYNPDQHWTNPLRYRAGHSIFPHAGAEHASFTISGSDASFQTRSFLARSGCFGLGSSKVGERNQTYHFDIVVTTGDSTPEFSWTTQQFERMRKFRLDKQLGSSAHERDQVKDVHVLVRIANVFKTPRFSLFVDPWRLFISDKFDLKGDWVLTAAIIDDSLAPMRPPLVVCGTRSPSTQRPTTSTRAASPYRPPFEAGNNRLIPQLAAQHGYSYDMNRQVPPPGATLSPESAAVFQQKSPIITQWPNTRNMTVQHHPSTGPYPTSYRQSQTPSPLQLTPPIKEFGQLHPHKSSQIIPQLDSGMTEPYWNGPNEPNGEFKGKPSQASPDYITRSATHVSTRPLYASDYSYKELRKGDIRMLLLHPEKKPSNLQATVFHSPLLIDLSHVLRTPEGCIKITASLYDVLCSLRHEKKPLLLWVDAVCINQENKSEKAGQIPTCVLACIGDLPSGNNPLQTLMQIRVGEALSNLGEEWPKDLPEIPQHWGRKRMPNAEDATWDEIRAFFEISWFRRAWIIQEVVVATSIKIVYGKWMVDWNDLHIALETIERELGTSPTGRFALARPTWSRFLALAMLREEEARHHRRSLIELLKSFRYAESTIRHDRFFCLLALAIDGNNKDFPLDYDLTFEDLVGRYTSAFISQRKVLDLLHNAGLASPSLGASWIPDWTVSKQESLLSLSIRGMQCSASKQSTPNIEFDTAVNKSRLGVQGILVDNIKTVSKASNTLQDLDAYLKEVENMIPPQHPDGKASLKWKVPIAEAFRRADGPSIQKSYNSLRKYLSIRTRQRPSGAKEFNSQWEEGQNYYSALQGPLAGWKFVVTYGKRVGVAPLQVNKGDAVCVVNGGQVPFVLRSSGHYQDSFQLVGECYIHGLMNEEASTLGLFEQMIQLR</sequence>
<evidence type="ECO:0000313" key="4">
    <source>
        <dbReference type="Proteomes" id="UP000777438"/>
    </source>
</evidence>
<dbReference type="InterPro" id="IPR052895">
    <property type="entry name" value="HetReg/Transcr_Mod"/>
</dbReference>
<protein>
    <recommendedName>
        <fullName evidence="2">Heterokaryon incompatibility domain-containing protein</fullName>
    </recommendedName>
</protein>
<dbReference type="InterPro" id="IPR010730">
    <property type="entry name" value="HET"/>
</dbReference>
<evidence type="ECO:0000313" key="3">
    <source>
        <dbReference type="EMBL" id="KAH6898099.1"/>
    </source>
</evidence>
<dbReference type="PANTHER" id="PTHR24148:SF73">
    <property type="entry name" value="HET DOMAIN PROTEIN (AFU_ORTHOLOGUE AFUA_8G01020)"/>
    <property type="match status" value="1"/>
</dbReference>
<keyword evidence="4" id="KW-1185">Reference proteome</keyword>
<feature type="domain" description="Heterokaryon incompatibility" evidence="2">
    <location>
        <begin position="1548"/>
        <end position="1671"/>
    </location>
</feature>
<dbReference type="Pfam" id="PF26639">
    <property type="entry name" value="Het-6_barrel"/>
    <property type="match status" value="1"/>
</dbReference>
<reference evidence="3 4" key="1">
    <citation type="journal article" date="2021" name="Nat. Commun.">
        <title>Genetic determinants of endophytism in the Arabidopsis root mycobiome.</title>
        <authorList>
            <person name="Mesny F."/>
            <person name="Miyauchi S."/>
            <person name="Thiergart T."/>
            <person name="Pickel B."/>
            <person name="Atanasova L."/>
            <person name="Karlsson M."/>
            <person name="Huettel B."/>
            <person name="Barry K.W."/>
            <person name="Haridas S."/>
            <person name="Chen C."/>
            <person name="Bauer D."/>
            <person name="Andreopoulos W."/>
            <person name="Pangilinan J."/>
            <person name="LaButti K."/>
            <person name="Riley R."/>
            <person name="Lipzen A."/>
            <person name="Clum A."/>
            <person name="Drula E."/>
            <person name="Henrissat B."/>
            <person name="Kohler A."/>
            <person name="Grigoriev I.V."/>
            <person name="Martin F.M."/>
            <person name="Hacquard S."/>
        </authorList>
    </citation>
    <scope>NUCLEOTIDE SEQUENCE [LARGE SCALE GENOMIC DNA]</scope>
    <source>
        <strain evidence="3 4">MPI-CAGE-CH-0241</strain>
    </source>
</reference>
<feature type="region of interest" description="Disordered" evidence="1">
    <location>
        <begin position="1324"/>
        <end position="1352"/>
    </location>
</feature>
<name>A0A9P9AVX4_9HYPO</name>
<accession>A0A9P9AVX4</accession>